<sequence length="64" mass="6888">SVNHILPHVYNPQTMHSVGIGGAGLWHYSPESDFIVWTGGAVTTASFISVASESPARSRISRYS</sequence>
<comment type="caution">
    <text evidence="2">The sequence shown here is derived from an EMBL/GenBank/DDBJ whole genome shotgun (WGS) entry which is preliminary data.</text>
</comment>
<keyword evidence="1" id="KW-0472">Membrane</keyword>
<evidence type="ECO:0000313" key="2">
    <source>
        <dbReference type="EMBL" id="PNX99114.1"/>
    </source>
</evidence>
<keyword evidence="1" id="KW-1133">Transmembrane helix</keyword>
<organism evidence="2 3">
    <name type="scientific">Trifolium pratense</name>
    <name type="common">Red clover</name>
    <dbReference type="NCBI Taxonomy" id="57577"/>
    <lineage>
        <taxon>Eukaryota</taxon>
        <taxon>Viridiplantae</taxon>
        <taxon>Streptophyta</taxon>
        <taxon>Embryophyta</taxon>
        <taxon>Tracheophyta</taxon>
        <taxon>Spermatophyta</taxon>
        <taxon>Magnoliopsida</taxon>
        <taxon>eudicotyledons</taxon>
        <taxon>Gunneridae</taxon>
        <taxon>Pentapetalae</taxon>
        <taxon>rosids</taxon>
        <taxon>fabids</taxon>
        <taxon>Fabales</taxon>
        <taxon>Fabaceae</taxon>
        <taxon>Papilionoideae</taxon>
        <taxon>50 kb inversion clade</taxon>
        <taxon>NPAAA clade</taxon>
        <taxon>Hologalegina</taxon>
        <taxon>IRL clade</taxon>
        <taxon>Trifolieae</taxon>
        <taxon>Trifolium</taxon>
    </lineage>
</organism>
<keyword evidence="1" id="KW-0812">Transmembrane</keyword>
<feature type="transmembrane region" description="Helical" evidence="1">
    <location>
        <begin position="34"/>
        <end position="52"/>
    </location>
</feature>
<accession>A0A2K3N7X9</accession>
<protein>
    <submittedName>
        <fullName evidence="2">Uncharacterized protein</fullName>
    </submittedName>
</protein>
<reference evidence="2 3" key="2">
    <citation type="journal article" date="2017" name="Front. Plant Sci.">
        <title>Gene Classification and Mining of Molecular Markers Useful in Red Clover (Trifolium pratense) Breeding.</title>
        <authorList>
            <person name="Istvanek J."/>
            <person name="Dluhosova J."/>
            <person name="Dluhos P."/>
            <person name="Patkova L."/>
            <person name="Nedelnik J."/>
            <person name="Repkova J."/>
        </authorList>
    </citation>
    <scope>NUCLEOTIDE SEQUENCE [LARGE SCALE GENOMIC DNA]</scope>
    <source>
        <strain evidence="3">cv. Tatra</strain>
        <tissue evidence="2">Young leaves</tissue>
    </source>
</reference>
<reference evidence="2 3" key="1">
    <citation type="journal article" date="2014" name="Am. J. Bot.">
        <title>Genome assembly and annotation for red clover (Trifolium pratense; Fabaceae).</title>
        <authorList>
            <person name="Istvanek J."/>
            <person name="Jaros M."/>
            <person name="Krenek A."/>
            <person name="Repkova J."/>
        </authorList>
    </citation>
    <scope>NUCLEOTIDE SEQUENCE [LARGE SCALE GENOMIC DNA]</scope>
    <source>
        <strain evidence="3">cv. Tatra</strain>
        <tissue evidence="2">Young leaves</tissue>
    </source>
</reference>
<dbReference type="Proteomes" id="UP000236291">
    <property type="component" value="Unassembled WGS sequence"/>
</dbReference>
<dbReference type="EMBL" id="ASHM01017404">
    <property type="protein sequence ID" value="PNX99114.1"/>
    <property type="molecule type" value="Genomic_DNA"/>
</dbReference>
<evidence type="ECO:0000313" key="3">
    <source>
        <dbReference type="Proteomes" id="UP000236291"/>
    </source>
</evidence>
<feature type="non-terminal residue" evidence="2">
    <location>
        <position position="1"/>
    </location>
</feature>
<evidence type="ECO:0000256" key="1">
    <source>
        <dbReference type="SAM" id="Phobius"/>
    </source>
</evidence>
<name>A0A2K3N7X9_TRIPR</name>
<dbReference type="AlphaFoldDB" id="A0A2K3N7X9"/>
<proteinExistence type="predicted"/>
<gene>
    <name evidence="2" type="ORF">L195_g022376</name>
</gene>